<feature type="transmembrane region" description="Helical" evidence="1">
    <location>
        <begin position="260"/>
        <end position="289"/>
    </location>
</feature>
<dbReference type="AlphaFoldDB" id="A0AA35RZA7"/>
<comment type="caution">
    <text evidence="2">The sequence shown here is derived from an EMBL/GenBank/DDBJ whole genome shotgun (WGS) entry which is preliminary data.</text>
</comment>
<evidence type="ECO:0000313" key="3">
    <source>
        <dbReference type="Proteomes" id="UP001174909"/>
    </source>
</evidence>
<protein>
    <submittedName>
        <fullName evidence="2">Uncharacterized protein</fullName>
    </submittedName>
</protein>
<dbReference type="EMBL" id="CASHTH010001833">
    <property type="protein sequence ID" value="CAI8020525.1"/>
    <property type="molecule type" value="Genomic_DNA"/>
</dbReference>
<keyword evidence="1" id="KW-1133">Transmembrane helix</keyword>
<evidence type="ECO:0000313" key="2">
    <source>
        <dbReference type="EMBL" id="CAI8020525.1"/>
    </source>
</evidence>
<gene>
    <name evidence="2" type="ORF">GBAR_LOCUS12279</name>
</gene>
<organism evidence="2 3">
    <name type="scientific">Geodia barretti</name>
    <name type="common">Barrett's horny sponge</name>
    <dbReference type="NCBI Taxonomy" id="519541"/>
    <lineage>
        <taxon>Eukaryota</taxon>
        <taxon>Metazoa</taxon>
        <taxon>Porifera</taxon>
        <taxon>Demospongiae</taxon>
        <taxon>Heteroscleromorpha</taxon>
        <taxon>Tetractinellida</taxon>
        <taxon>Astrophorina</taxon>
        <taxon>Geodiidae</taxon>
        <taxon>Geodia</taxon>
    </lineage>
</organism>
<sequence>MEGSRMGDEFARQWLFEVGQNLSPKGFQLLKVLYLNTLPFRTLSDHVNQPHELHSALSGNWSVAEQREDDERVVETERMSPRDSLALLVHRLRVLVPSPSAELRSRKGLGAQECLERLPAASAPSSFLTVEISQESKMLECLVKTYVNLTPRQRVSFTRHLGQEMGTHADNLTTYQLLGCFFTTYKTRIKEGVAVFAKALRHVKSPSACVQLEENLSSCDIPHEPIQIPDVYEPDEEVEHEVTPLLKKQQKRQERKARQVILRALKILCCHCIPIILGILLLSIGMAIFSTYLSPAEETKTVETSNSYQWRCPATGTSPFPAAPIRLWKFNTFWYNSVSAKQETDNNYYRPLTAYIYLIPDDKLRVYRRNYTCWCDAIPNCSSVFIFPRRVFTDRVEYRVFTSH</sequence>
<reference evidence="2" key="1">
    <citation type="submission" date="2023-03" db="EMBL/GenBank/DDBJ databases">
        <authorList>
            <person name="Steffen K."/>
            <person name="Cardenas P."/>
        </authorList>
    </citation>
    <scope>NUCLEOTIDE SEQUENCE</scope>
</reference>
<keyword evidence="3" id="KW-1185">Reference proteome</keyword>
<evidence type="ECO:0000256" key="1">
    <source>
        <dbReference type="SAM" id="Phobius"/>
    </source>
</evidence>
<keyword evidence="1" id="KW-0812">Transmembrane</keyword>
<proteinExistence type="predicted"/>
<dbReference type="Proteomes" id="UP001174909">
    <property type="component" value="Unassembled WGS sequence"/>
</dbReference>
<keyword evidence="1" id="KW-0472">Membrane</keyword>
<accession>A0AA35RZA7</accession>
<name>A0AA35RZA7_GEOBA</name>